<accession>A0ACC1HRY1</accession>
<keyword evidence="2" id="KW-1185">Reference proteome</keyword>
<comment type="caution">
    <text evidence="1">The sequence shown here is derived from an EMBL/GenBank/DDBJ whole genome shotgun (WGS) entry which is preliminary data.</text>
</comment>
<gene>
    <name evidence="1" type="ORF">EV182_002948</name>
</gene>
<reference evidence="1" key="1">
    <citation type="submission" date="2022-06" db="EMBL/GenBank/DDBJ databases">
        <title>Phylogenomic reconstructions and comparative analyses of Kickxellomycotina fungi.</title>
        <authorList>
            <person name="Reynolds N.K."/>
            <person name="Stajich J.E."/>
            <person name="Barry K."/>
            <person name="Grigoriev I.V."/>
            <person name="Crous P."/>
            <person name="Smith M.E."/>
        </authorList>
    </citation>
    <scope>NUCLEOTIDE SEQUENCE</scope>
    <source>
        <strain evidence="1">RSA 2271</strain>
    </source>
</reference>
<evidence type="ECO:0000313" key="1">
    <source>
        <dbReference type="EMBL" id="KAJ1678992.1"/>
    </source>
</evidence>
<dbReference type="EMBL" id="JAMZIH010000686">
    <property type="protein sequence ID" value="KAJ1678992.1"/>
    <property type="molecule type" value="Genomic_DNA"/>
</dbReference>
<proteinExistence type="predicted"/>
<organism evidence="1 2">
    <name type="scientific">Spiromyces aspiralis</name>
    <dbReference type="NCBI Taxonomy" id="68401"/>
    <lineage>
        <taxon>Eukaryota</taxon>
        <taxon>Fungi</taxon>
        <taxon>Fungi incertae sedis</taxon>
        <taxon>Zoopagomycota</taxon>
        <taxon>Kickxellomycotina</taxon>
        <taxon>Kickxellomycetes</taxon>
        <taxon>Kickxellales</taxon>
        <taxon>Kickxellaceae</taxon>
        <taxon>Spiromyces</taxon>
    </lineage>
</organism>
<name>A0ACC1HRY1_9FUNG</name>
<protein>
    <submittedName>
        <fullName evidence="1">Uncharacterized protein</fullName>
    </submittedName>
</protein>
<evidence type="ECO:0000313" key="2">
    <source>
        <dbReference type="Proteomes" id="UP001145114"/>
    </source>
</evidence>
<sequence>MTSETRTPNDVNPEESSPFVDENHFARAFFPDRWYAIALPVFLLIVGVTGIGGFLALVMIRSAGQKQGKKSS</sequence>
<dbReference type="Proteomes" id="UP001145114">
    <property type="component" value="Unassembled WGS sequence"/>
</dbReference>